<keyword evidence="5" id="KW-1185">Reference proteome</keyword>
<comment type="caution">
    <text evidence="4">The sequence shown here is derived from an EMBL/GenBank/DDBJ whole genome shotgun (WGS) entry which is preliminary data.</text>
</comment>
<dbReference type="Proteomes" id="UP000246569">
    <property type="component" value="Unassembled WGS sequence"/>
</dbReference>
<dbReference type="PANTHER" id="PTHR22674">
    <property type="entry name" value="NTPASE, KAP FAMILY P-LOOP DOMAIN-CONTAINING 1"/>
    <property type="match status" value="1"/>
</dbReference>
<accession>A0A317MWJ7</accession>
<dbReference type="InterPro" id="IPR011646">
    <property type="entry name" value="KAP_P-loop"/>
</dbReference>
<keyword evidence="1" id="KW-0175">Coiled coil</keyword>
<feature type="transmembrane region" description="Helical" evidence="2">
    <location>
        <begin position="662"/>
        <end position="682"/>
    </location>
</feature>
<feature type="coiled-coil region" evidence="1">
    <location>
        <begin position="750"/>
        <end position="788"/>
    </location>
</feature>
<dbReference type="OrthoDB" id="88903at2"/>
<evidence type="ECO:0000259" key="3">
    <source>
        <dbReference type="Pfam" id="PF07693"/>
    </source>
</evidence>
<dbReference type="EMBL" id="QGTJ01000004">
    <property type="protein sequence ID" value="PWV62354.1"/>
    <property type="molecule type" value="Genomic_DNA"/>
</dbReference>
<dbReference type="PANTHER" id="PTHR22674:SF6">
    <property type="entry name" value="NTPASE KAP FAMILY P-LOOP DOMAIN-CONTAINING PROTEIN 1"/>
    <property type="match status" value="1"/>
</dbReference>
<keyword evidence="2" id="KW-0472">Membrane</keyword>
<protein>
    <submittedName>
        <fullName evidence="4">KAP-like P-loop domain-containing protein</fullName>
    </submittedName>
</protein>
<dbReference type="AlphaFoldDB" id="A0A317MWJ7"/>
<evidence type="ECO:0000256" key="1">
    <source>
        <dbReference type="SAM" id="Coils"/>
    </source>
</evidence>
<feature type="domain" description="KAP NTPase" evidence="3">
    <location>
        <begin position="414"/>
        <end position="500"/>
    </location>
</feature>
<name>A0A317MWJ7_9GAMM</name>
<evidence type="ECO:0000256" key="2">
    <source>
        <dbReference type="SAM" id="Phobius"/>
    </source>
</evidence>
<evidence type="ECO:0000313" key="5">
    <source>
        <dbReference type="Proteomes" id="UP000246569"/>
    </source>
</evidence>
<evidence type="ECO:0000313" key="4">
    <source>
        <dbReference type="EMBL" id="PWV62354.1"/>
    </source>
</evidence>
<proteinExistence type="predicted"/>
<keyword evidence="2" id="KW-0812">Transmembrane</keyword>
<sequence>MAGPMSLRESLAAAAGSALDAELERVARWAAWLSAMRRGDYHVSFTSLFAALAGSGVEGVVGEQCGALFGDPRRWLAQLIDPPLSDAEWQAVSECTDGYARWPDEDWPGSADTSANTAIPASRTPREPLTASVASLLRFAGNRTREQGRSAVTLTDLTAAFLFDSHGHEQQMVGWGFDLSRLRSEFEARQPGAAAPGESLLASLRCDEDVLFVLRFAVNVALQAGDASPQLTLRHLYYALLEAGDPSSGPLERARALREAVGDGYRSGVGSEVINSSTLPAPGSLAPFSAQETLPPLAAPVPAVLLRARGFAADVSPAALITLLMLAAALHAERAPESAGTRAALGLDAPAARARWLAAIRSGRTGTVDPQVLARWLYGEHLPEAPVYGADIARPARAEDDCLGVLCYARALAATALARPTEPPLAIGVFGDWGSGKSYFMGLMELEMRALAAGGDARFHRHLLSVWFNAWHYADANLWASLMQTLLEALDAHVNVAAQSVDTADLAKLRQALDLAVQFRAEASAASGAAQQALVAAQVASAHQENALAAARQATASREATWVAARRQVVAVGLGRLARDLAAGQAPAAPVAAVAYGIAARARALDLPLLATAAEQVARVTGTAEHGVEQLRGLLSDARVQAARARSGFDWLLSAPLGLRGWQWLGIGAGALVAAALVYRAAVHWLPPGGFPTLGALATLLAGTLTPALAWARRRLAQVRAALDQLDSLRAELDTGLTQAIETDPQVRAAREALEQARAAEAARQAAAEQARQQVEAAERAVADAAEALRSRLRAEQLGDYLRARLASDDYRSRLGLIATIRRDLNTLAVFLQPPAWAAASPGSEAPLKPPSDARAEEIAAVEALRAAGVALRARPVERIVLFVDDLDRCPPERVVEVLEAVHLLLALPLFVVVVGVDVRWVSAALCRRYAGLLAGEGGAHATATPTDYLEKIFQLPFSLPPADPDAAGQLLRGLLGAAVPERTAAVNAPAAEVGTVTPAMPPASGDVAAPVPAAPATAGVAAGAPGAPPLTTRAEVGAALAVSDDEQAFMVRLLGALGGSPRRVRRFVNTYRVYKASLRPAEREELLSSGRYRAVLAALALLVGLADDCPTVRRVLREQREISLPKPHDLRREARNSLQQRPGHQARLDVVLSALALAHDGIEDEVLALADVLAQEDIARFSFTPATRH</sequence>
<gene>
    <name evidence="4" type="ORF">C7443_104149</name>
</gene>
<feature type="transmembrane region" description="Helical" evidence="2">
    <location>
        <begin position="694"/>
        <end position="712"/>
    </location>
</feature>
<dbReference type="Pfam" id="PF07693">
    <property type="entry name" value="KAP_NTPase"/>
    <property type="match status" value="2"/>
</dbReference>
<dbReference type="RefSeq" id="WP_110018184.1">
    <property type="nucleotide sequence ID" value="NZ_QGTJ01000004.1"/>
</dbReference>
<feature type="domain" description="KAP NTPase" evidence="3">
    <location>
        <begin position="878"/>
        <end position="1075"/>
    </location>
</feature>
<dbReference type="InterPro" id="IPR052754">
    <property type="entry name" value="NTPase_KAP_P-loop"/>
</dbReference>
<keyword evidence="2" id="KW-1133">Transmembrane helix</keyword>
<organism evidence="4 5">
    <name type="scientific">Plasticicumulans acidivorans</name>
    <dbReference type="NCBI Taxonomy" id="886464"/>
    <lineage>
        <taxon>Bacteria</taxon>
        <taxon>Pseudomonadati</taxon>
        <taxon>Pseudomonadota</taxon>
        <taxon>Gammaproteobacteria</taxon>
        <taxon>Candidatus Competibacteraceae</taxon>
        <taxon>Plasticicumulans</taxon>
    </lineage>
</organism>
<reference evidence="4 5" key="1">
    <citation type="submission" date="2018-05" db="EMBL/GenBank/DDBJ databases">
        <title>Genomic Encyclopedia of Type Strains, Phase IV (KMG-IV): sequencing the most valuable type-strain genomes for metagenomic binning, comparative biology and taxonomic classification.</title>
        <authorList>
            <person name="Goeker M."/>
        </authorList>
    </citation>
    <scope>NUCLEOTIDE SEQUENCE [LARGE SCALE GENOMIC DNA]</scope>
    <source>
        <strain evidence="4 5">DSM 23606</strain>
    </source>
</reference>